<name>A0A3P1BZ98_9BACT</name>
<dbReference type="Gene3D" id="3.40.50.300">
    <property type="entry name" value="P-loop containing nucleotide triphosphate hydrolases"/>
    <property type="match status" value="1"/>
</dbReference>
<reference evidence="2 3" key="1">
    <citation type="submission" date="2018-11" db="EMBL/GenBank/DDBJ databases">
        <authorList>
            <person name="Zhou Z."/>
            <person name="Wang G."/>
        </authorList>
    </citation>
    <scope>NUCLEOTIDE SEQUENCE [LARGE SCALE GENOMIC DNA]</scope>
    <source>
        <strain evidence="2 3">KCTC52004</strain>
    </source>
</reference>
<gene>
    <name evidence="2" type="ORF">EHT25_00405</name>
</gene>
<comment type="caution">
    <text evidence="2">The sequence shown here is derived from an EMBL/GenBank/DDBJ whole genome shotgun (WGS) entry which is preliminary data.</text>
</comment>
<evidence type="ECO:0000313" key="2">
    <source>
        <dbReference type="EMBL" id="RRB06302.1"/>
    </source>
</evidence>
<keyword evidence="1" id="KW-0175">Coiled coil</keyword>
<dbReference type="InterPro" id="IPR027417">
    <property type="entry name" value="P-loop_NTPase"/>
</dbReference>
<dbReference type="AlphaFoldDB" id="A0A3P1BZ98"/>
<accession>A0A3P1BZ98</accession>
<evidence type="ECO:0000256" key="1">
    <source>
        <dbReference type="SAM" id="Coils"/>
    </source>
</evidence>
<evidence type="ECO:0008006" key="4">
    <source>
        <dbReference type="Google" id="ProtNLM"/>
    </source>
</evidence>
<dbReference type="RefSeq" id="WP_124868973.1">
    <property type="nucleotide sequence ID" value="NZ_RQJO01000007.1"/>
</dbReference>
<organism evidence="2 3">
    <name type="scientific">Larkinella rosea</name>
    <dbReference type="NCBI Taxonomy" id="2025312"/>
    <lineage>
        <taxon>Bacteria</taxon>
        <taxon>Pseudomonadati</taxon>
        <taxon>Bacteroidota</taxon>
        <taxon>Cytophagia</taxon>
        <taxon>Cytophagales</taxon>
        <taxon>Spirosomataceae</taxon>
        <taxon>Larkinella</taxon>
    </lineage>
</organism>
<dbReference type="SUPFAM" id="SSF52540">
    <property type="entry name" value="P-loop containing nucleoside triphosphate hydrolases"/>
    <property type="match status" value="1"/>
</dbReference>
<sequence length="568" mass="66715">MQSFFISEMLLLSQKEKKAKRVIFDLRRTIILGKNHTGKSSLIKSIYWAFGAEPILHPNFKKALVIVLIRFNINGIKYEILRDGNRYSVFDGNNGSLIATFNSVARELAPYFSELFNFKPLLQNNINEFVIPPPTFLFLPFYIDQDNSWTKSWYSFNRLQYIKEYRSELVLYHSGTRPNEYYQTKKELEGYVNRINELEKERKVTESIIKQMQKDFLQLSFNINIEIFKDEIKDLLVECEVLKKTEEDLKYTLRDLYTVKASVESQLEIVKQALNESKKDLDFISHDLPFHVDCPTCGAQYENSFAERFAIADDAERCRELMIELTKDQYTINKKIEEENLAFINTSAQTKVIETILEQKKGELKFKDVIDNFGKNELKSVFINRINSLNEELFENATKHKELSGILKALEGKDRKEEIVYYYRSTLSKFLRQLDVHSIGEESYKTLNNVIENAETGSSRPRALIAYYFTFFYVMAKYSTSTFCPIIIDSPNQQDQDVEHIDEILKFISKMQPDNSQMILGVAELYDMDFNGKIIELKEKYSLLQKDEYEDINKEMSPYLESTWLRLF</sequence>
<keyword evidence="3" id="KW-1185">Reference proteome</keyword>
<dbReference type="EMBL" id="RQJO01000007">
    <property type="protein sequence ID" value="RRB06302.1"/>
    <property type="molecule type" value="Genomic_DNA"/>
</dbReference>
<feature type="coiled-coil region" evidence="1">
    <location>
        <begin position="181"/>
        <end position="280"/>
    </location>
</feature>
<proteinExistence type="predicted"/>
<evidence type="ECO:0000313" key="3">
    <source>
        <dbReference type="Proteomes" id="UP000271925"/>
    </source>
</evidence>
<dbReference type="Proteomes" id="UP000271925">
    <property type="component" value="Unassembled WGS sequence"/>
</dbReference>
<dbReference type="OrthoDB" id="853948at2"/>
<protein>
    <recommendedName>
        <fullName evidence="4">Rad50/SbcC-type AAA domain-containing protein</fullName>
    </recommendedName>
</protein>